<organism evidence="2 3">
    <name type="scientific">Chryseobacterium nematophagum</name>
    <dbReference type="NCBI Taxonomy" id="2305228"/>
    <lineage>
        <taxon>Bacteria</taxon>
        <taxon>Pseudomonadati</taxon>
        <taxon>Bacteroidota</taxon>
        <taxon>Flavobacteriia</taxon>
        <taxon>Flavobacteriales</taxon>
        <taxon>Weeksellaceae</taxon>
        <taxon>Chryseobacterium group</taxon>
        <taxon>Chryseobacterium</taxon>
    </lineage>
</organism>
<evidence type="ECO:0000313" key="2">
    <source>
        <dbReference type="EMBL" id="RNA60441.1"/>
    </source>
</evidence>
<sequence length="335" mass="38999">MKISVIIPVYNAENYISHAVESALQFEEVWEVILIEDNSLDNAMKICSQLAEQYDKVKVFQHPNKKNHGAGVSRNLGIKKSTGDFIAFLDADDYYLPNRFEAEKELFKDPEVEGVYGALGVQYYSDKAKSQYYRVFGDRLTTVYKRHSPEEVFPGQMNMRGSFGLFSIDTLTIRIDSLLKKMNVFFKDLRIHEDSEFFFRLSYYLNLYPGILDKAIAVRGVHENNRITDIETKKIKPCTTKILLWREIKHWSKQESTIPPDMKLHIERMYRSFEIANAPLLKKIGMIMMYLILDYPSIRSGLYNINFRKLSTQIFWSTSKRSVSKSVGQFVKSPE</sequence>
<dbReference type="Proteomes" id="UP000278775">
    <property type="component" value="Unassembled WGS sequence"/>
</dbReference>
<dbReference type="SUPFAM" id="SSF53448">
    <property type="entry name" value="Nucleotide-diphospho-sugar transferases"/>
    <property type="match status" value="1"/>
</dbReference>
<dbReference type="Pfam" id="PF00535">
    <property type="entry name" value="Glycos_transf_2"/>
    <property type="match status" value="1"/>
</dbReference>
<dbReference type="AlphaFoldDB" id="A0A3M7TB35"/>
<dbReference type="GO" id="GO:0016758">
    <property type="term" value="F:hexosyltransferase activity"/>
    <property type="evidence" value="ECO:0007669"/>
    <property type="project" value="UniProtKB-ARBA"/>
</dbReference>
<accession>A0A3M7TB35</accession>
<dbReference type="Gene3D" id="3.90.550.10">
    <property type="entry name" value="Spore Coat Polysaccharide Biosynthesis Protein SpsA, Chain A"/>
    <property type="match status" value="1"/>
</dbReference>
<comment type="caution">
    <text evidence="2">The sequence shown here is derived from an EMBL/GenBank/DDBJ whole genome shotgun (WGS) entry which is preliminary data.</text>
</comment>
<dbReference type="PANTHER" id="PTHR22916:SF3">
    <property type="entry name" value="UDP-GLCNAC:BETAGAL BETA-1,3-N-ACETYLGLUCOSAMINYLTRANSFERASE-LIKE PROTEIN 1"/>
    <property type="match status" value="1"/>
</dbReference>
<keyword evidence="2" id="KW-0808">Transferase</keyword>
<evidence type="ECO:0000259" key="1">
    <source>
        <dbReference type="Pfam" id="PF00535"/>
    </source>
</evidence>
<dbReference type="EMBL" id="QWIU01000003">
    <property type="protein sequence ID" value="RNA60441.1"/>
    <property type="molecule type" value="Genomic_DNA"/>
</dbReference>
<dbReference type="PANTHER" id="PTHR22916">
    <property type="entry name" value="GLYCOSYLTRANSFERASE"/>
    <property type="match status" value="1"/>
</dbReference>
<dbReference type="OrthoDB" id="597270at2"/>
<dbReference type="InterPro" id="IPR001173">
    <property type="entry name" value="Glyco_trans_2-like"/>
</dbReference>
<feature type="domain" description="Glycosyltransferase 2-like" evidence="1">
    <location>
        <begin position="4"/>
        <end position="158"/>
    </location>
</feature>
<proteinExistence type="predicted"/>
<dbReference type="InterPro" id="IPR029044">
    <property type="entry name" value="Nucleotide-diphossugar_trans"/>
</dbReference>
<name>A0A3M7TB35_9FLAO</name>
<reference evidence="2 3" key="1">
    <citation type="submission" date="2018-08" db="EMBL/GenBank/DDBJ databases">
        <title>Chryseobacterium nematophagum: a novel matrix digesting pathogen of nematodes.</title>
        <authorList>
            <person name="Page A."/>
            <person name="Roberts M."/>
            <person name="Felix M.-A."/>
            <person name="Weir W."/>
        </authorList>
    </citation>
    <scope>NUCLEOTIDE SEQUENCE [LARGE SCALE GENOMIC DNA]</scope>
    <source>
        <strain evidence="2 3">JUb129</strain>
    </source>
</reference>
<dbReference type="RefSeq" id="WP_122637843.1">
    <property type="nucleotide sequence ID" value="NZ_QWIU01000003.1"/>
</dbReference>
<dbReference type="CDD" id="cd00761">
    <property type="entry name" value="Glyco_tranf_GTA_type"/>
    <property type="match status" value="1"/>
</dbReference>
<protein>
    <submittedName>
        <fullName evidence="2">Glycosyltransferase family 2 protein</fullName>
    </submittedName>
</protein>
<gene>
    <name evidence="2" type="ORF">D1631_18260</name>
</gene>
<evidence type="ECO:0000313" key="3">
    <source>
        <dbReference type="Proteomes" id="UP000278775"/>
    </source>
</evidence>